<reference evidence="1" key="1">
    <citation type="submission" date="2014-09" db="EMBL/GenBank/DDBJ databases">
        <authorList>
            <person name="Magalhaes I.L.F."/>
            <person name="Oliveira U."/>
            <person name="Santos F.R."/>
            <person name="Vidigal T.H.D.A."/>
            <person name="Brescovit A.D."/>
            <person name="Santos A.J."/>
        </authorList>
    </citation>
    <scope>NUCLEOTIDE SEQUENCE</scope>
    <source>
        <tissue evidence="1">Shoot tissue taken approximately 20 cm above the soil surface</tissue>
    </source>
</reference>
<sequence length="19" mass="2167">MLDQSKSIFGSTNRLDINK</sequence>
<organism evidence="1">
    <name type="scientific">Arundo donax</name>
    <name type="common">Giant reed</name>
    <name type="synonym">Donax arundinaceus</name>
    <dbReference type="NCBI Taxonomy" id="35708"/>
    <lineage>
        <taxon>Eukaryota</taxon>
        <taxon>Viridiplantae</taxon>
        <taxon>Streptophyta</taxon>
        <taxon>Embryophyta</taxon>
        <taxon>Tracheophyta</taxon>
        <taxon>Spermatophyta</taxon>
        <taxon>Magnoliopsida</taxon>
        <taxon>Liliopsida</taxon>
        <taxon>Poales</taxon>
        <taxon>Poaceae</taxon>
        <taxon>PACMAD clade</taxon>
        <taxon>Arundinoideae</taxon>
        <taxon>Arundineae</taxon>
        <taxon>Arundo</taxon>
    </lineage>
</organism>
<protein>
    <submittedName>
        <fullName evidence="1">Uncharacterized protein</fullName>
    </submittedName>
</protein>
<evidence type="ECO:0000313" key="1">
    <source>
        <dbReference type="EMBL" id="JAD18709.1"/>
    </source>
</evidence>
<accession>A0A0A8XXK1</accession>
<proteinExistence type="predicted"/>
<reference evidence="1" key="2">
    <citation type="journal article" date="2015" name="Data Brief">
        <title>Shoot transcriptome of the giant reed, Arundo donax.</title>
        <authorList>
            <person name="Barrero R.A."/>
            <person name="Guerrero F.D."/>
            <person name="Moolhuijzen P."/>
            <person name="Goolsby J.A."/>
            <person name="Tidwell J."/>
            <person name="Bellgard S.E."/>
            <person name="Bellgard M.I."/>
        </authorList>
    </citation>
    <scope>NUCLEOTIDE SEQUENCE</scope>
    <source>
        <tissue evidence="1">Shoot tissue taken approximately 20 cm above the soil surface</tissue>
    </source>
</reference>
<dbReference type="AlphaFoldDB" id="A0A0A8XXK1"/>
<name>A0A0A8XXK1_ARUDO</name>
<dbReference type="EMBL" id="GBRH01279186">
    <property type="protein sequence ID" value="JAD18709.1"/>
    <property type="molecule type" value="Transcribed_RNA"/>
</dbReference>